<dbReference type="SUPFAM" id="SSF88946">
    <property type="entry name" value="Sigma2 domain of RNA polymerase sigma factors"/>
    <property type="match status" value="1"/>
</dbReference>
<feature type="domain" description="RNA polymerase sigma-70" evidence="10">
    <location>
        <begin position="260"/>
        <end position="286"/>
    </location>
</feature>
<dbReference type="InterPro" id="IPR014284">
    <property type="entry name" value="RNA_pol_sigma-70_dom"/>
</dbReference>
<dbReference type="InterPro" id="IPR050813">
    <property type="entry name" value="Sigma-70_Factor"/>
</dbReference>
<evidence type="ECO:0000256" key="4">
    <source>
        <dbReference type="ARBA" id="ARBA00023016"/>
    </source>
</evidence>
<comment type="similarity">
    <text evidence="1">Belongs to the sigma-70 factor family.</text>
</comment>
<sequence length="342" mass="38393">MRHAGLSRIDTAEPGRRTAAAVFNAYSSVIGRYDLLEREQEQQLARRWQETRDGDAANALVTSHLRLAAKVARSYRGYGLPFADLMAEANLGLVIAASRFEPDRNSRFSTYATWWIKAAIHEYILRSWSLVKIGTTAAQKKLFFRLRGEMRKAGQSGMARLTPDVAEAIATRLEVSAREVMEMDCRLHGDLSLNAWVGGDEQGTEWEALLVDEASDAETILADQDQMEHRTDALRIALNGLTGRERRVLEARRLAEHPPTLDQLARELSISSERVRQIEIRAFAKVRRAAIRATLEPAAARGQGRRAASSLSPPTRPDTISSVRRSHRRERSRGHDAELDFI</sequence>
<dbReference type="Pfam" id="PF04542">
    <property type="entry name" value="Sigma70_r2"/>
    <property type="match status" value="1"/>
</dbReference>
<organism evidence="11 12">
    <name type="scientific">Bradyrhizobium diversitatis</name>
    <dbReference type="NCBI Taxonomy" id="2755406"/>
    <lineage>
        <taxon>Bacteria</taxon>
        <taxon>Pseudomonadati</taxon>
        <taxon>Pseudomonadota</taxon>
        <taxon>Alphaproteobacteria</taxon>
        <taxon>Hyphomicrobiales</taxon>
        <taxon>Nitrobacteraceae</taxon>
        <taxon>Bradyrhizobium</taxon>
    </lineage>
</organism>
<dbReference type="Gene3D" id="1.20.120.1810">
    <property type="match status" value="1"/>
</dbReference>
<evidence type="ECO:0000256" key="8">
    <source>
        <dbReference type="NCBIfam" id="TIGR02392"/>
    </source>
</evidence>
<dbReference type="NCBIfam" id="TIGR02937">
    <property type="entry name" value="sigma70-ECF"/>
    <property type="match status" value="1"/>
</dbReference>
<reference evidence="11 12" key="1">
    <citation type="submission" date="2020-07" db="EMBL/GenBank/DDBJ databases">
        <title>Bradyrhizobium diversity isolated from nodules of indigenous legumes of Western Australia.</title>
        <authorList>
            <person name="Klepa M.S."/>
        </authorList>
    </citation>
    <scope>NUCLEOTIDE SEQUENCE [LARGE SCALE GENOMIC DNA]</scope>
    <source>
        <strain evidence="11 12">CNPSo 4019</strain>
    </source>
</reference>
<dbReference type="PANTHER" id="PTHR30376">
    <property type="entry name" value="SIGMA FACTOR RPOH HEAT SHOCK RELATED"/>
    <property type="match status" value="1"/>
</dbReference>
<dbReference type="NCBIfam" id="NF005143">
    <property type="entry name" value="PRK06596.1"/>
    <property type="match status" value="1"/>
</dbReference>
<evidence type="ECO:0000256" key="9">
    <source>
        <dbReference type="SAM" id="MobiDB-lite"/>
    </source>
</evidence>
<dbReference type="InterPro" id="IPR012759">
    <property type="entry name" value="RNA_pol_sigma_RpoH_proteobac"/>
</dbReference>
<evidence type="ECO:0000313" key="11">
    <source>
        <dbReference type="EMBL" id="MBH5386030.1"/>
    </source>
</evidence>
<dbReference type="PROSITE" id="PS00716">
    <property type="entry name" value="SIGMA70_2"/>
    <property type="match status" value="1"/>
</dbReference>
<dbReference type="Pfam" id="PF00140">
    <property type="entry name" value="Sigma70_r1_2"/>
    <property type="match status" value="1"/>
</dbReference>
<dbReference type="Gene3D" id="1.20.140.160">
    <property type="match status" value="1"/>
</dbReference>
<dbReference type="InterPro" id="IPR007630">
    <property type="entry name" value="RNA_pol_sigma70_r4"/>
</dbReference>
<keyword evidence="6" id="KW-0238">DNA-binding</keyword>
<comment type="caution">
    <text evidence="11">The sequence shown here is derived from an EMBL/GenBank/DDBJ whole genome shotgun (WGS) entry which is preliminary data.</text>
</comment>
<gene>
    <name evidence="11" type="primary">rpoH</name>
    <name evidence="11" type="ORF">H1B27_06980</name>
</gene>
<keyword evidence="12" id="KW-1185">Reference proteome</keyword>
<dbReference type="PRINTS" id="PR00046">
    <property type="entry name" value="SIGMA70FCT"/>
</dbReference>
<keyword evidence="7" id="KW-0804">Transcription</keyword>
<dbReference type="PANTHER" id="PTHR30376:SF3">
    <property type="entry name" value="RNA POLYMERASE SIGMA FACTOR RPOH"/>
    <property type="match status" value="1"/>
</dbReference>
<keyword evidence="2" id="KW-0963">Cytoplasm</keyword>
<evidence type="ECO:0000256" key="7">
    <source>
        <dbReference type="ARBA" id="ARBA00023163"/>
    </source>
</evidence>
<dbReference type="InterPro" id="IPR013325">
    <property type="entry name" value="RNA_pol_sigma_r2"/>
</dbReference>
<evidence type="ECO:0000256" key="3">
    <source>
        <dbReference type="ARBA" id="ARBA00023015"/>
    </source>
</evidence>
<keyword evidence="3" id="KW-0805">Transcription regulation</keyword>
<evidence type="ECO:0000256" key="1">
    <source>
        <dbReference type="ARBA" id="ARBA00007788"/>
    </source>
</evidence>
<feature type="compositionally biased region" description="Basic and acidic residues" evidence="9">
    <location>
        <begin position="333"/>
        <end position="342"/>
    </location>
</feature>
<dbReference type="NCBIfam" id="TIGR02392">
    <property type="entry name" value="rpoH_proteo"/>
    <property type="match status" value="1"/>
</dbReference>
<name>A0ABS0NYE7_9BRAD</name>
<dbReference type="Pfam" id="PF04545">
    <property type="entry name" value="Sigma70_r4"/>
    <property type="match status" value="1"/>
</dbReference>
<evidence type="ECO:0000259" key="10">
    <source>
        <dbReference type="PROSITE" id="PS00716"/>
    </source>
</evidence>
<protein>
    <recommendedName>
        <fullName evidence="8">RNA polymerase sigma factor RpoH</fullName>
    </recommendedName>
</protein>
<proteinExistence type="inferred from homology"/>
<dbReference type="InterPro" id="IPR000943">
    <property type="entry name" value="RNA_pol_sigma70"/>
</dbReference>
<dbReference type="InterPro" id="IPR009042">
    <property type="entry name" value="RNA_pol_sigma70_r1_2"/>
</dbReference>
<evidence type="ECO:0000313" key="12">
    <source>
        <dbReference type="Proteomes" id="UP001194539"/>
    </source>
</evidence>
<keyword evidence="4" id="KW-0346">Stress response</keyword>
<dbReference type="InterPro" id="IPR007627">
    <property type="entry name" value="RNA_pol_sigma70_r2"/>
</dbReference>
<dbReference type="EMBL" id="JACEGD010000006">
    <property type="protein sequence ID" value="MBH5386030.1"/>
    <property type="molecule type" value="Genomic_DNA"/>
</dbReference>
<accession>A0ABS0NYE7</accession>
<evidence type="ECO:0000256" key="6">
    <source>
        <dbReference type="ARBA" id="ARBA00023125"/>
    </source>
</evidence>
<dbReference type="SUPFAM" id="SSF88659">
    <property type="entry name" value="Sigma3 and sigma4 domains of RNA polymerase sigma factors"/>
    <property type="match status" value="1"/>
</dbReference>
<keyword evidence="5" id="KW-0731">Sigma factor</keyword>
<feature type="compositionally biased region" description="Low complexity" evidence="9">
    <location>
        <begin position="298"/>
        <end position="308"/>
    </location>
</feature>
<dbReference type="Proteomes" id="UP001194539">
    <property type="component" value="Unassembled WGS sequence"/>
</dbReference>
<evidence type="ECO:0000256" key="2">
    <source>
        <dbReference type="ARBA" id="ARBA00022490"/>
    </source>
</evidence>
<dbReference type="InterPro" id="IPR013324">
    <property type="entry name" value="RNA_pol_sigma_r3/r4-like"/>
</dbReference>
<feature type="region of interest" description="Disordered" evidence="9">
    <location>
        <begin position="297"/>
        <end position="342"/>
    </location>
</feature>
<evidence type="ECO:0000256" key="5">
    <source>
        <dbReference type="ARBA" id="ARBA00023082"/>
    </source>
</evidence>